<sequence length="146" mass="16031">MLNAIQLFYSQSKLIASSSSLSLSPVPWSSSPAVVGREVPSAVLVLSAVLGRDESCTALLGSCIQKKNLRVEDLNLRMYTLPVVHCFTRVTVVPFRDIFPARNSTRFFEDDLPECPNNPWLAILNVRVTQLRRRGTGGCGSCGMTD</sequence>
<evidence type="ECO:0000313" key="1">
    <source>
        <dbReference type="EMBL" id="KAK2548344.1"/>
    </source>
</evidence>
<reference evidence="1" key="2">
    <citation type="journal article" date="2023" name="Science">
        <title>Genomic signatures of disease resistance in endangered staghorn corals.</title>
        <authorList>
            <person name="Vollmer S.V."/>
            <person name="Selwyn J.D."/>
            <person name="Despard B.A."/>
            <person name="Roesel C.L."/>
        </authorList>
    </citation>
    <scope>NUCLEOTIDE SEQUENCE</scope>
    <source>
        <strain evidence="1">K2</strain>
    </source>
</reference>
<dbReference type="Proteomes" id="UP001249851">
    <property type="component" value="Unassembled WGS sequence"/>
</dbReference>
<organism evidence="1 2">
    <name type="scientific">Acropora cervicornis</name>
    <name type="common">Staghorn coral</name>
    <dbReference type="NCBI Taxonomy" id="6130"/>
    <lineage>
        <taxon>Eukaryota</taxon>
        <taxon>Metazoa</taxon>
        <taxon>Cnidaria</taxon>
        <taxon>Anthozoa</taxon>
        <taxon>Hexacorallia</taxon>
        <taxon>Scleractinia</taxon>
        <taxon>Astrocoeniina</taxon>
        <taxon>Acroporidae</taxon>
        <taxon>Acropora</taxon>
    </lineage>
</organism>
<dbReference type="AlphaFoldDB" id="A0AAD9USH2"/>
<reference evidence="1" key="1">
    <citation type="journal article" date="2023" name="G3 (Bethesda)">
        <title>Whole genome assembly and annotation of the endangered Caribbean coral Acropora cervicornis.</title>
        <authorList>
            <person name="Selwyn J.D."/>
            <person name="Vollmer S.V."/>
        </authorList>
    </citation>
    <scope>NUCLEOTIDE SEQUENCE</scope>
    <source>
        <strain evidence="1">K2</strain>
    </source>
</reference>
<gene>
    <name evidence="1" type="ORF">P5673_031503</name>
</gene>
<comment type="caution">
    <text evidence="1">The sequence shown here is derived from an EMBL/GenBank/DDBJ whole genome shotgun (WGS) entry which is preliminary data.</text>
</comment>
<evidence type="ECO:0000313" key="2">
    <source>
        <dbReference type="Proteomes" id="UP001249851"/>
    </source>
</evidence>
<name>A0AAD9USH2_ACRCE</name>
<keyword evidence="2" id="KW-1185">Reference proteome</keyword>
<accession>A0AAD9USH2</accession>
<dbReference type="EMBL" id="JARQWQ010000149">
    <property type="protein sequence ID" value="KAK2548344.1"/>
    <property type="molecule type" value="Genomic_DNA"/>
</dbReference>
<protein>
    <submittedName>
        <fullName evidence="1">Uncharacterized protein</fullName>
    </submittedName>
</protein>
<proteinExistence type="predicted"/>